<evidence type="ECO:0000259" key="8">
    <source>
        <dbReference type="Pfam" id="PF01494"/>
    </source>
</evidence>
<keyword evidence="5" id="KW-0274">FAD</keyword>
<dbReference type="GO" id="GO:0004497">
    <property type="term" value="F:monooxygenase activity"/>
    <property type="evidence" value="ECO:0007669"/>
    <property type="project" value="UniProtKB-KW"/>
</dbReference>
<evidence type="ECO:0000256" key="7">
    <source>
        <dbReference type="ARBA" id="ARBA00023033"/>
    </source>
</evidence>
<keyword evidence="6" id="KW-0560">Oxidoreductase</keyword>
<dbReference type="InterPro" id="IPR002938">
    <property type="entry name" value="FAD-bd"/>
</dbReference>
<dbReference type="InterPro" id="IPR036188">
    <property type="entry name" value="FAD/NAD-bd_sf"/>
</dbReference>
<dbReference type="NCBIfam" id="NF005691">
    <property type="entry name" value="PRK07494.1"/>
    <property type="match status" value="1"/>
</dbReference>
<dbReference type="UniPathway" id="UPA00232"/>
<dbReference type="PANTHER" id="PTHR43876:SF7">
    <property type="entry name" value="UBIQUINONE BIOSYNTHESIS MONOOXYGENASE COQ6, MITOCHONDRIAL"/>
    <property type="match status" value="1"/>
</dbReference>
<evidence type="ECO:0000256" key="1">
    <source>
        <dbReference type="ARBA" id="ARBA00001974"/>
    </source>
</evidence>
<evidence type="ECO:0000256" key="4">
    <source>
        <dbReference type="ARBA" id="ARBA00022630"/>
    </source>
</evidence>
<dbReference type="Gene3D" id="3.50.50.60">
    <property type="entry name" value="FAD/NAD(P)-binding domain"/>
    <property type="match status" value="2"/>
</dbReference>
<sequence length="399" mass="42645">MRRDVAVIGGGLAGLTAALAFARAGFDVLLAAPEPPLDGRTTALFGRSVAFLQRHGLGPEVLAAGAPLRKMRIIDDTRRLLRAPSVTFEAAEIGLDVFGINIRNRDLTRILAERLVAEPRLTWLRSPLEALEAGDDCARLILADGTSHKAGLVIGADGRNSQVRTQSGLSLRQWSYPQAAIVLNFSHARPHEGISTEFHRRPGPFTLVPLPGNVSSLVWVERPEDVQGQLDAPPQTLSRVIEGRMHSILGKVEVEGSPQSFPLSGGRASALTAPRAALVGEAAHIFPPIGAQGLNLGLRDVEDLLSTALDHRDDVGGRTMLAAYARRRHGDITLRTASVDLLNRSLLADMLPAQMARSAGLGLLAALSPLRRFAMREGVVPGAGVRGLPKSLQGMPPRH</sequence>
<dbReference type="SUPFAM" id="SSF51905">
    <property type="entry name" value="FAD/NAD(P)-binding domain"/>
    <property type="match status" value="1"/>
</dbReference>
<dbReference type="GO" id="GO:0071949">
    <property type="term" value="F:FAD binding"/>
    <property type="evidence" value="ECO:0007669"/>
    <property type="project" value="InterPro"/>
</dbReference>
<evidence type="ECO:0000256" key="5">
    <source>
        <dbReference type="ARBA" id="ARBA00022827"/>
    </source>
</evidence>
<comment type="cofactor">
    <cofactor evidence="1">
        <name>FAD</name>
        <dbReference type="ChEBI" id="CHEBI:57692"/>
    </cofactor>
</comment>
<reference evidence="9" key="1">
    <citation type="journal article" date="2015" name="Proc. Natl. Acad. Sci. U.S.A.">
        <title>Bacterial clade with the ribosomal RNA operon on a small plasmid rather than the chromosome.</title>
        <authorList>
            <person name="Anda M."/>
            <person name="Ohtsubo Y."/>
            <person name="Okubo T."/>
            <person name="Sugawara M."/>
            <person name="Nagata Y."/>
            <person name="Tsuda M."/>
            <person name="Minamisawa K."/>
            <person name="Mitsui H."/>
        </authorList>
    </citation>
    <scope>NUCLEOTIDE SEQUENCE</scope>
    <source>
        <strain evidence="9">JCM 14755</strain>
    </source>
</reference>
<dbReference type="PRINTS" id="PR00420">
    <property type="entry name" value="RNGMNOXGNASE"/>
</dbReference>
<organism evidence="9">
    <name type="scientific">Aureimonas frigidaquae</name>
    <dbReference type="NCBI Taxonomy" id="424757"/>
    <lineage>
        <taxon>Bacteria</taxon>
        <taxon>Pseudomonadati</taxon>
        <taxon>Pseudomonadota</taxon>
        <taxon>Alphaproteobacteria</taxon>
        <taxon>Hyphomicrobiales</taxon>
        <taxon>Aurantimonadaceae</taxon>
        <taxon>Aureimonas</taxon>
    </lineage>
</organism>
<comment type="similarity">
    <text evidence="3">Belongs to the UbiH/COQ6 family.</text>
</comment>
<dbReference type="PANTHER" id="PTHR43876">
    <property type="entry name" value="UBIQUINONE BIOSYNTHESIS MONOOXYGENASE COQ6, MITOCHONDRIAL"/>
    <property type="match status" value="1"/>
</dbReference>
<dbReference type="InterPro" id="IPR010971">
    <property type="entry name" value="UbiH/COQ6"/>
</dbReference>
<dbReference type="GO" id="GO:0006744">
    <property type="term" value="P:ubiquinone biosynthetic process"/>
    <property type="evidence" value="ECO:0007669"/>
    <property type="project" value="UniProtKB-UniPathway"/>
</dbReference>
<keyword evidence="7" id="KW-0503">Monooxygenase</keyword>
<dbReference type="GO" id="GO:0016705">
    <property type="term" value="F:oxidoreductase activity, acting on paired donors, with incorporation or reduction of molecular oxygen"/>
    <property type="evidence" value="ECO:0007669"/>
    <property type="project" value="InterPro"/>
</dbReference>
<proteinExistence type="inferred from homology"/>
<keyword evidence="4" id="KW-0285">Flavoprotein</keyword>
<dbReference type="Pfam" id="PF01494">
    <property type="entry name" value="FAD_binding_3"/>
    <property type="match status" value="1"/>
</dbReference>
<accession>A0A0P0Z2Q7</accession>
<evidence type="ECO:0000256" key="6">
    <source>
        <dbReference type="ARBA" id="ARBA00023002"/>
    </source>
</evidence>
<feature type="domain" description="FAD-binding" evidence="8">
    <location>
        <begin position="4"/>
        <end position="329"/>
    </location>
</feature>
<dbReference type="AlphaFoldDB" id="A0A0P0Z2Q7"/>
<evidence type="ECO:0000256" key="2">
    <source>
        <dbReference type="ARBA" id="ARBA00004749"/>
    </source>
</evidence>
<dbReference type="OrthoDB" id="9796623at2"/>
<dbReference type="RefSeq" id="WP_062226182.1">
    <property type="nucleotide sequence ID" value="NZ_BBWR01000002.1"/>
</dbReference>
<comment type="pathway">
    <text evidence="2">Cofactor biosynthesis; ubiquinone biosynthesis.</text>
</comment>
<evidence type="ECO:0000313" key="9">
    <source>
        <dbReference type="EMBL" id="BAT28359.1"/>
    </source>
</evidence>
<dbReference type="NCBIfam" id="TIGR01988">
    <property type="entry name" value="Ubi-OHases"/>
    <property type="match status" value="1"/>
</dbReference>
<protein>
    <submittedName>
        <fullName evidence="9">2-octaprenyl-6-methoxyphenyl hydroxylase</fullName>
    </submittedName>
</protein>
<name>A0A0P0Z2Q7_9HYPH</name>
<dbReference type="EMBL" id="LC066377">
    <property type="protein sequence ID" value="BAT28359.1"/>
    <property type="molecule type" value="Genomic_DNA"/>
</dbReference>
<dbReference type="InterPro" id="IPR051205">
    <property type="entry name" value="UbiH/COQ6_monooxygenase"/>
</dbReference>
<evidence type="ECO:0000256" key="3">
    <source>
        <dbReference type="ARBA" id="ARBA00005349"/>
    </source>
</evidence>